<reference evidence="5" key="2">
    <citation type="submission" date="2020-02" db="EMBL/GenBank/DDBJ databases">
        <title>Esox lucius (northern pike) genome, fEsoLuc1, primary haplotype.</title>
        <authorList>
            <person name="Myers G."/>
            <person name="Karagic N."/>
            <person name="Meyer A."/>
            <person name="Pippel M."/>
            <person name="Reichard M."/>
            <person name="Winkler S."/>
            <person name="Tracey A."/>
            <person name="Sims Y."/>
            <person name="Howe K."/>
            <person name="Rhie A."/>
            <person name="Formenti G."/>
            <person name="Durbin R."/>
            <person name="Fedrigo O."/>
            <person name="Jarvis E.D."/>
        </authorList>
    </citation>
    <scope>NUCLEOTIDE SEQUENCE [LARGE SCALE GENOMIC DNA]</scope>
</reference>
<dbReference type="Pfam" id="PF18289">
    <property type="entry name" value="HU-CCDC81_euk_2"/>
    <property type="match status" value="1"/>
</dbReference>
<evidence type="ECO:0000313" key="5">
    <source>
        <dbReference type="Ensembl" id="ENSELUP00000033799.2"/>
    </source>
</evidence>
<dbReference type="STRING" id="8010.ENSELUP00000033799"/>
<keyword evidence="1" id="KW-0175">Coiled coil</keyword>
<protein>
    <recommendedName>
        <fullName evidence="7">Coiled-coil domain-containing protein 81</fullName>
    </recommendedName>
</protein>
<accession>A0A3P8ZZ92</accession>
<organism evidence="5 6">
    <name type="scientific">Esox lucius</name>
    <name type="common">Northern pike</name>
    <dbReference type="NCBI Taxonomy" id="8010"/>
    <lineage>
        <taxon>Eukaryota</taxon>
        <taxon>Metazoa</taxon>
        <taxon>Chordata</taxon>
        <taxon>Craniata</taxon>
        <taxon>Vertebrata</taxon>
        <taxon>Euteleostomi</taxon>
        <taxon>Actinopterygii</taxon>
        <taxon>Neopterygii</taxon>
        <taxon>Teleostei</taxon>
        <taxon>Protacanthopterygii</taxon>
        <taxon>Esociformes</taxon>
        <taxon>Esocidae</taxon>
        <taxon>Esox</taxon>
    </lineage>
</organism>
<feature type="region of interest" description="Disordered" evidence="2">
    <location>
        <begin position="191"/>
        <end position="275"/>
    </location>
</feature>
<reference evidence="5" key="3">
    <citation type="submission" date="2025-08" db="UniProtKB">
        <authorList>
            <consortium name="Ensembl"/>
        </authorList>
    </citation>
    <scope>IDENTIFICATION</scope>
</reference>
<dbReference type="PANTHER" id="PTHR14362:SF2">
    <property type="entry name" value="COILED-COIL DOMAIN-CONTAINING PROTEIN 81"/>
    <property type="match status" value="1"/>
</dbReference>
<dbReference type="Proteomes" id="UP000265140">
    <property type="component" value="Chromosome 22"/>
</dbReference>
<dbReference type="GO" id="GO:0005815">
    <property type="term" value="C:microtubule organizing center"/>
    <property type="evidence" value="ECO:0007669"/>
    <property type="project" value="TreeGrafter"/>
</dbReference>
<feature type="compositionally biased region" description="Polar residues" evidence="2">
    <location>
        <begin position="191"/>
        <end position="210"/>
    </location>
</feature>
<sequence length="675" mass="77441">MTDFLSMVSEAERNLFTTLSQLSENDVDNIWSNVSTFVERQMTLQKGVYIAGLGTFTFSQQKLDVGNKFVLMQRPIFLLAEKLAQAHGLKQVKPLSAAGDVPLVQLNFTALSVESPFERGVVEGCVRETLLLLLRAVATGRSALLTFRGIGELSFCQSKVKMKFYRDFVRNMDGSGRLLWALSNRPGTSNSILSGRLSSNQQPGPSNTITFPRIPPEQPGKDRGEDAPGQKQGNECPVTPRPRTRQTVDLAKVSGISLPDDLEPRPRAESKTDRHTVSILPLEGAVKEKEEMSRYSFLDMPCITHTRAGQELCYLCMQRAQRNIPVYLSEERLREEQEQERSLLLNEQRRDQYYLQREQADRLEIRENNQKVAAFNLGVSEAMKERKAARSSQFQTSYIFEGRPLTPPGLPKQCHYLQDLQAQAEWRMKKMKQTQQDQELIDRLHQVQLAQEIAQQKAQQIRQKQKNISCYQKALDKQVEEKQASLHKDKGNRRVRLPLIQGQTGRPNHSKQVENQGPGLPARQPDSDGPIFGRPDCTPAGLAEQRQRAERVYQEQLATTNHKRQMELLNHSARLRSERDMLNQNKKELIEDRIDRFCKLRNLRASLEDTWSRSAELKRQRDLEEREFIRSGSGLLVDQCERFRRCYQCKRNTANCGQSNIWKESRYIPGSRLMV</sequence>
<dbReference type="InParanoid" id="A0A3P8ZZ92"/>
<feature type="compositionally biased region" description="Basic and acidic residues" evidence="2">
    <location>
        <begin position="262"/>
        <end position="275"/>
    </location>
</feature>
<dbReference type="InterPro" id="IPR026295">
    <property type="entry name" value="CCD81"/>
</dbReference>
<evidence type="ECO:0000259" key="4">
    <source>
        <dbReference type="Pfam" id="PF18289"/>
    </source>
</evidence>
<dbReference type="PANTHER" id="PTHR14362">
    <property type="entry name" value="COILED-COIL DOMAIN-CONTAINING PROTEIN 81"/>
    <property type="match status" value="1"/>
</dbReference>
<evidence type="ECO:0000259" key="3">
    <source>
        <dbReference type="Pfam" id="PF14908"/>
    </source>
</evidence>
<evidence type="ECO:0000256" key="1">
    <source>
        <dbReference type="SAM" id="Coils"/>
    </source>
</evidence>
<name>A0A3P8ZZ92_ESOLU</name>
<gene>
    <name evidence="5" type="primary">CCDC81</name>
</gene>
<feature type="domain" description="CCDC81 HU" evidence="4">
    <location>
        <begin position="102"/>
        <end position="176"/>
    </location>
</feature>
<dbReference type="InterPro" id="IPR028034">
    <property type="entry name" value="HU-CCDC81"/>
</dbReference>
<dbReference type="Pfam" id="PF14908">
    <property type="entry name" value="HU-CCDC81_euk_1"/>
    <property type="match status" value="1"/>
</dbReference>
<feature type="domain" description="CCDC81 HU" evidence="3">
    <location>
        <begin position="8"/>
        <end position="91"/>
    </location>
</feature>
<feature type="region of interest" description="Disordered" evidence="2">
    <location>
        <begin position="481"/>
        <end position="529"/>
    </location>
</feature>
<dbReference type="Bgee" id="ENSELUG00000001344">
    <property type="expression patterns" value="Expressed in mesonephros and 4 other cell types or tissues"/>
</dbReference>
<evidence type="ECO:0008006" key="7">
    <source>
        <dbReference type="Google" id="ProtNLM"/>
    </source>
</evidence>
<dbReference type="InterPro" id="IPR040673">
    <property type="entry name" value="CCDC81_HU_dom_2"/>
</dbReference>
<dbReference type="GeneTree" id="ENSGT00390000011985"/>
<dbReference type="OMA" id="QCEKYPR"/>
<feature type="compositionally biased region" description="Basic and acidic residues" evidence="2">
    <location>
        <begin position="219"/>
        <end position="228"/>
    </location>
</feature>
<reference evidence="5" key="4">
    <citation type="submission" date="2025-09" db="UniProtKB">
        <authorList>
            <consortium name="Ensembl"/>
        </authorList>
    </citation>
    <scope>IDENTIFICATION</scope>
</reference>
<keyword evidence="6" id="KW-1185">Reference proteome</keyword>
<evidence type="ECO:0000313" key="6">
    <source>
        <dbReference type="Proteomes" id="UP000265140"/>
    </source>
</evidence>
<evidence type="ECO:0000256" key="2">
    <source>
        <dbReference type="SAM" id="MobiDB-lite"/>
    </source>
</evidence>
<feature type="coiled-coil region" evidence="1">
    <location>
        <begin position="447"/>
        <end position="481"/>
    </location>
</feature>
<reference evidence="6" key="1">
    <citation type="journal article" date="2014" name="PLoS ONE">
        <title>The genome and linkage map of the northern pike (Esox lucius): conserved synteny revealed between the salmonid sister group and the Neoteleostei.</title>
        <authorList>
            <person name="Rondeau E.B."/>
            <person name="Minkley D.R."/>
            <person name="Leong J.S."/>
            <person name="Messmer A.M."/>
            <person name="Jantzen J.R."/>
            <person name="von Schalburg K.R."/>
            <person name="Lemon C."/>
            <person name="Bird N.H."/>
            <person name="Koop B.F."/>
        </authorList>
    </citation>
    <scope>NUCLEOTIDE SEQUENCE</scope>
</reference>
<dbReference type="AlphaFoldDB" id="A0A3P8ZZ92"/>
<proteinExistence type="predicted"/>
<dbReference type="Ensembl" id="ENSELUT00000019976.3">
    <property type="protein sequence ID" value="ENSELUP00000033799.2"/>
    <property type="gene ID" value="ENSELUG00000001344.3"/>
</dbReference>